<organism evidence="2 3">
    <name type="scientific">Streptomyces echinatus</name>
    <dbReference type="NCBI Taxonomy" id="67293"/>
    <lineage>
        <taxon>Bacteria</taxon>
        <taxon>Bacillati</taxon>
        <taxon>Actinomycetota</taxon>
        <taxon>Actinomycetes</taxon>
        <taxon>Kitasatosporales</taxon>
        <taxon>Streptomycetaceae</taxon>
        <taxon>Streptomyces</taxon>
    </lineage>
</organism>
<feature type="region of interest" description="Disordered" evidence="1">
    <location>
        <begin position="1"/>
        <end position="85"/>
    </location>
</feature>
<name>A0A7W9Q377_9ACTN</name>
<comment type="caution">
    <text evidence="2">The sequence shown here is derived from an EMBL/GenBank/DDBJ whole genome shotgun (WGS) entry which is preliminary data.</text>
</comment>
<evidence type="ECO:0000313" key="2">
    <source>
        <dbReference type="EMBL" id="MBB5932308.1"/>
    </source>
</evidence>
<accession>A0A7W9Q377</accession>
<feature type="compositionally biased region" description="Basic and acidic residues" evidence="1">
    <location>
        <begin position="69"/>
        <end position="85"/>
    </location>
</feature>
<evidence type="ECO:0000313" key="3">
    <source>
        <dbReference type="Proteomes" id="UP000585836"/>
    </source>
</evidence>
<protein>
    <submittedName>
        <fullName evidence="2">L-alanine-DL-glutamate epimerase-like enolase superfamily enzyme</fullName>
    </submittedName>
</protein>
<dbReference type="AlphaFoldDB" id="A0A7W9Q377"/>
<keyword evidence="3" id="KW-1185">Reference proteome</keyword>
<feature type="compositionally biased region" description="Low complexity" evidence="1">
    <location>
        <begin position="1"/>
        <end position="18"/>
    </location>
</feature>
<reference evidence="2 3" key="1">
    <citation type="submission" date="2020-08" db="EMBL/GenBank/DDBJ databases">
        <title>Genomic Encyclopedia of Type Strains, Phase III (KMG-III): the genomes of soil and plant-associated and newly described type strains.</title>
        <authorList>
            <person name="Whitman W."/>
        </authorList>
    </citation>
    <scope>NUCLEOTIDE SEQUENCE [LARGE SCALE GENOMIC DNA]</scope>
    <source>
        <strain evidence="2 3">CECT 3313</strain>
    </source>
</reference>
<dbReference type="EMBL" id="JACHJK010000024">
    <property type="protein sequence ID" value="MBB5932308.1"/>
    <property type="molecule type" value="Genomic_DNA"/>
</dbReference>
<dbReference type="Proteomes" id="UP000585836">
    <property type="component" value="Unassembled WGS sequence"/>
</dbReference>
<evidence type="ECO:0000256" key="1">
    <source>
        <dbReference type="SAM" id="MobiDB-lite"/>
    </source>
</evidence>
<dbReference type="RefSeq" id="WP_184974478.1">
    <property type="nucleotide sequence ID" value="NZ_BAAAWF010000065.1"/>
</dbReference>
<gene>
    <name evidence="2" type="ORF">FHS34_007818</name>
</gene>
<sequence length="85" mass="9208">MAESKSTSSRQSKTTQETPNDGAAQAIQKATDEAEEQGFFGTKVDPTDNEAYTLKGVVSGAPTPETDPDYAREVRQKLDDDARAR</sequence>
<proteinExistence type="predicted"/>